<dbReference type="PROSITE" id="PS01180">
    <property type="entry name" value="CUB"/>
    <property type="match status" value="1"/>
</dbReference>
<dbReference type="PANTHER" id="PTHR33236:SF4">
    <property type="entry name" value="CUB DOMAIN-CONTAINING PROTEIN"/>
    <property type="match status" value="1"/>
</dbReference>
<feature type="signal peptide" evidence="3">
    <location>
        <begin position="1"/>
        <end position="25"/>
    </location>
</feature>
<dbReference type="PANTHER" id="PTHR33236">
    <property type="entry name" value="INTRAFLAGELLAR TRANSPORT PROTEIN 122 FAMILY PROTEIN-RELATED"/>
    <property type="match status" value="1"/>
</dbReference>
<dbReference type="InterPro" id="IPR035914">
    <property type="entry name" value="Sperma_CUB_dom_sf"/>
</dbReference>
<keyword evidence="3" id="KW-0732">Signal</keyword>
<dbReference type="Pfam" id="PF26080">
    <property type="entry name" value="CUB_animal"/>
    <property type="match status" value="1"/>
</dbReference>
<evidence type="ECO:0000259" key="4">
    <source>
        <dbReference type="PROSITE" id="PS01180"/>
    </source>
</evidence>
<protein>
    <submittedName>
        <fullName evidence="5">CUB domain</fullName>
    </submittedName>
</protein>
<dbReference type="EMBL" id="CABPRJ010000008">
    <property type="protein sequence ID" value="VVC25082.1"/>
    <property type="molecule type" value="Genomic_DNA"/>
</dbReference>
<sequence length="326" mass="36779">MNWVVSKQLMLWLMALLLMLPFVNGTILKWFKSLINHSNLSKKNSGNNHLLPVIDFCLPNDFGRTGQCLLKNVCKKLHGESYSACAYDIGKCCVFTATCNDVITNNNTYFVNPTFPGVLNNKSECELRINILNYVRHLRLDFVNFNLAQPNRTTGVCVMDKFVITGGSSRHLLICGNNTGQHMYYDVHNTKNVTIKISLGSANYSRMWEIKITQVKSLLWASEDCVQQFQGINGTIQTMNYGINGRHLADQSYFICIKQEKNMCSIVYQPCNKISFKIETPLLSADTELEEGSGESDNLAYTDSYANCKDRVSINCKTDGFLTVCC</sequence>
<evidence type="ECO:0000313" key="5">
    <source>
        <dbReference type="EMBL" id="VVC25082.1"/>
    </source>
</evidence>
<proteinExistence type="predicted"/>
<accession>A0A5E4LZ51</accession>
<feature type="domain" description="CUB" evidence="4">
    <location>
        <begin position="99"/>
        <end position="215"/>
    </location>
</feature>
<evidence type="ECO:0000256" key="1">
    <source>
        <dbReference type="ARBA" id="ARBA00023157"/>
    </source>
</evidence>
<evidence type="ECO:0000256" key="2">
    <source>
        <dbReference type="PROSITE-ProRule" id="PRU00059"/>
    </source>
</evidence>
<dbReference type="Pfam" id="PF00431">
    <property type="entry name" value="CUB"/>
    <property type="match status" value="1"/>
</dbReference>
<comment type="caution">
    <text evidence="2">Lacks conserved residue(s) required for the propagation of feature annotation.</text>
</comment>
<keyword evidence="6" id="KW-1185">Reference proteome</keyword>
<evidence type="ECO:0000313" key="6">
    <source>
        <dbReference type="Proteomes" id="UP000325440"/>
    </source>
</evidence>
<dbReference type="AlphaFoldDB" id="A0A5E4LZ51"/>
<dbReference type="Proteomes" id="UP000325440">
    <property type="component" value="Unassembled WGS sequence"/>
</dbReference>
<keyword evidence="1" id="KW-1015">Disulfide bond</keyword>
<dbReference type="InterPro" id="IPR058698">
    <property type="entry name" value="CUB_metazoa"/>
</dbReference>
<dbReference type="Gene3D" id="2.60.120.290">
    <property type="entry name" value="Spermadhesin, CUB domain"/>
    <property type="match status" value="1"/>
</dbReference>
<reference evidence="5 6" key="1">
    <citation type="submission" date="2019-08" db="EMBL/GenBank/DDBJ databases">
        <authorList>
            <person name="Alioto T."/>
            <person name="Alioto T."/>
            <person name="Gomez Garrido J."/>
        </authorList>
    </citation>
    <scope>NUCLEOTIDE SEQUENCE [LARGE SCALE GENOMIC DNA]</scope>
</reference>
<dbReference type="InterPro" id="IPR000859">
    <property type="entry name" value="CUB_dom"/>
</dbReference>
<organism evidence="5 6">
    <name type="scientific">Cinara cedri</name>
    <dbReference type="NCBI Taxonomy" id="506608"/>
    <lineage>
        <taxon>Eukaryota</taxon>
        <taxon>Metazoa</taxon>
        <taxon>Ecdysozoa</taxon>
        <taxon>Arthropoda</taxon>
        <taxon>Hexapoda</taxon>
        <taxon>Insecta</taxon>
        <taxon>Pterygota</taxon>
        <taxon>Neoptera</taxon>
        <taxon>Paraneoptera</taxon>
        <taxon>Hemiptera</taxon>
        <taxon>Sternorrhyncha</taxon>
        <taxon>Aphidomorpha</taxon>
        <taxon>Aphidoidea</taxon>
        <taxon>Aphididae</taxon>
        <taxon>Lachninae</taxon>
        <taxon>Cinara</taxon>
    </lineage>
</organism>
<dbReference type="SUPFAM" id="SSF49854">
    <property type="entry name" value="Spermadhesin, CUB domain"/>
    <property type="match status" value="1"/>
</dbReference>
<name>A0A5E4LZ51_9HEMI</name>
<dbReference type="OrthoDB" id="6337346at2759"/>
<feature type="chain" id="PRO_5023105904" evidence="3">
    <location>
        <begin position="26"/>
        <end position="326"/>
    </location>
</feature>
<gene>
    <name evidence="5" type="ORF">CINCED_3A010249</name>
</gene>
<evidence type="ECO:0000256" key="3">
    <source>
        <dbReference type="SAM" id="SignalP"/>
    </source>
</evidence>